<dbReference type="EMBL" id="RCZC01000008">
    <property type="protein sequence ID" value="TPG48996.1"/>
    <property type="molecule type" value="Genomic_DNA"/>
</dbReference>
<dbReference type="Gene3D" id="1.10.4030.10">
    <property type="entry name" value="Porin chaperone SurA, peptide-binding domain"/>
    <property type="match status" value="1"/>
</dbReference>
<dbReference type="Gene3D" id="3.10.50.40">
    <property type="match status" value="1"/>
</dbReference>
<dbReference type="SUPFAM" id="SSF54534">
    <property type="entry name" value="FKBP-like"/>
    <property type="match status" value="1"/>
</dbReference>
<accession>A0A502FID7</accession>
<dbReference type="RefSeq" id="WP_140851941.1">
    <property type="nucleotide sequence ID" value="NZ_RCZC01000008.1"/>
</dbReference>
<keyword evidence="5" id="KW-0812">Transmembrane</keyword>
<comment type="caution">
    <text evidence="16">The sequence shown here is derived from an EMBL/GenBank/DDBJ whole genome shotgun (WGS) entry which is preliminary data.</text>
</comment>
<evidence type="ECO:0000256" key="1">
    <source>
        <dbReference type="ARBA" id="ARBA00004382"/>
    </source>
</evidence>
<dbReference type="InterPro" id="IPR052029">
    <property type="entry name" value="PpiD_chaperone"/>
</dbReference>
<evidence type="ECO:0000256" key="10">
    <source>
        <dbReference type="ARBA" id="ARBA00031484"/>
    </source>
</evidence>
<dbReference type="GO" id="GO:0005886">
    <property type="term" value="C:plasma membrane"/>
    <property type="evidence" value="ECO:0007669"/>
    <property type="project" value="UniProtKB-SubCell"/>
</dbReference>
<comment type="similarity">
    <text evidence="11">Belongs to the PpiD chaperone family.</text>
</comment>
<evidence type="ECO:0000256" key="8">
    <source>
        <dbReference type="ARBA" id="ARBA00023186"/>
    </source>
</evidence>
<keyword evidence="6" id="KW-1133">Transmembrane helix</keyword>
<evidence type="ECO:0000256" key="7">
    <source>
        <dbReference type="ARBA" id="ARBA00023136"/>
    </source>
</evidence>
<keyword evidence="17" id="KW-1185">Reference proteome</keyword>
<dbReference type="InterPro" id="IPR000297">
    <property type="entry name" value="PPIase_PpiC"/>
</dbReference>
<reference evidence="16 17" key="1">
    <citation type="journal article" date="2019" name="Environ. Microbiol.">
        <title>Species interactions and distinct microbial communities in high Arctic permafrost affected cryosols are associated with the CH4 and CO2 gas fluxes.</title>
        <authorList>
            <person name="Altshuler I."/>
            <person name="Hamel J."/>
            <person name="Turney S."/>
            <person name="Magnuson E."/>
            <person name="Levesque R."/>
            <person name="Greer C."/>
            <person name="Whyte L.G."/>
        </authorList>
    </citation>
    <scope>NUCLEOTIDE SEQUENCE [LARGE SCALE GENOMIC DNA]</scope>
    <source>
        <strain evidence="16 17">E6.1</strain>
    </source>
</reference>
<organism evidence="16 17">
    <name type="scientific">Sphingomonas glacialis</name>
    <dbReference type="NCBI Taxonomy" id="658225"/>
    <lineage>
        <taxon>Bacteria</taxon>
        <taxon>Pseudomonadati</taxon>
        <taxon>Pseudomonadota</taxon>
        <taxon>Alphaproteobacteria</taxon>
        <taxon>Sphingomonadales</taxon>
        <taxon>Sphingomonadaceae</taxon>
        <taxon>Sphingomonas</taxon>
    </lineage>
</organism>
<dbReference type="Pfam" id="PF13145">
    <property type="entry name" value="Rotamase_2"/>
    <property type="match status" value="1"/>
</dbReference>
<dbReference type="InterPro" id="IPR046357">
    <property type="entry name" value="PPIase_dom_sf"/>
</dbReference>
<evidence type="ECO:0000313" key="17">
    <source>
        <dbReference type="Proteomes" id="UP000319931"/>
    </source>
</evidence>
<evidence type="ECO:0000256" key="13">
    <source>
        <dbReference type="ARBA" id="ARBA00042775"/>
    </source>
</evidence>
<keyword evidence="14 16" id="KW-0413">Isomerase</keyword>
<sequence>MLSFFRRMIAHRFGGAIALGFVALLGLGFVLGDRAGLSGSADPVAKGDIVATVGKKTISVSDLQTAVQRDMDGYRQQQPTLDMAQFVAGGGFDATLERLIDSTAYRQYAQAQGMVVGKPAVDAVIAAQPGLTGLDGKFSQEKYEGVLRQIGMTDADVRLQTTDQILVKQLWQSPLKASQVPLQLALPYASLLLEKRAGTIGFIPSQAVPAGAVPTDAELTTYYTRNASRYRVPERRVVRYAIVNAATVGAAATPSAAEIEAAYKAQSGKYAAADLRTIVQVVVADQTAANALAAKVRAGTPIAEAAKAAGLEPVTLTDTTKTDYAAQTSPAIASAAFGGKAGDVAGPLRAPLGFIVLKVEKQRIRPATTLAAATPELTKTLTTQKTAALLTDKRNSFEDTLSKASFDGIVAQQKLTAQTTPALLATGQDVANPTAKPDPAIAPILTAAFAAHAGDSPQTVPLGQDGSFALITLNKIVPAAPRPLAQIRDLVIRDFELARAQKAVRQIAAGVVAAANKGVPLAQAFAATKLKLPPLRPIAGPRAQLLADPRAVSAPLQMLFAMPAKTTKLLEAPNNAGYLIVHLDTITSGDASGNAKVIAGTESDIGSVIGREYVAQFGKAVQNAVGTKRNALAIAKLKAQLLGGVSADDQQP</sequence>
<evidence type="ECO:0000313" key="16">
    <source>
        <dbReference type="EMBL" id="TPG48996.1"/>
    </source>
</evidence>
<evidence type="ECO:0000259" key="15">
    <source>
        <dbReference type="PROSITE" id="PS50198"/>
    </source>
</evidence>
<dbReference type="PANTHER" id="PTHR47529">
    <property type="entry name" value="PEPTIDYL-PROLYL CIS-TRANS ISOMERASE D"/>
    <property type="match status" value="1"/>
</dbReference>
<dbReference type="Proteomes" id="UP000319931">
    <property type="component" value="Unassembled WGS sequence"/>
</dbReference>
<dbReference type="SUPFAM" id="SSF109998">
    <property type="entry name" value="Triger factor/SurA peptide-binding domain-like"/>
    <property type="match status" value="1"/>
</dbReference>
<evidence type="ECO:0000256" key="5">
    <source>
        <dbReference type="ARBA" id="ARBA00022692"/>
    </source>
</evidence>
<comment type="subcellular location">
    <subcellularLocation>
        <location evidence="1">Cell inner membrane</location>
        <topology evidence="1">Single-pass type II membrane protein</topology>
        <orientation evidence="1">Periplasmic side</orientation>
    </subcellularLocation>
</comment>
<keyword evidence="4" id="KW-0997">Cell inner membrane</keyword>
<dbReference type="GO" id="GO:0003755">
    <property type="term" value="F:peptidyl-prolyl cis-trans isomerase activity"/>
    <property type="evidence" value="ECO:0007669"/>
    <property type="project" value="UniProtKB-KW"/>
</dbReference>
<evidence type="ECO:0000256" key="11">
    <source>
        <dbReference type="ARBA" id="ARBA00038408"/>
    </source>
</evidence>
<proteinExistence type="inferred from homology"/>
<evidence type="ECO:0000256" key="14">
    <source>
        <dbReference type="PROSITE-ProRule" id="PRU00278"/>
    </source>
</evidence>
<evidence type="ECO:0000256" key="9">
    <source>
        <dbReference type="ARBA" id="ARBA00030642"/>
    </source>
</evidence>
<dbReference type="AlphaFoldDB" id="A0A502FID7"/>
<dbReference type="OrthoDB" id="9768393at2"/>
<dbReference type="Pfam" id="PF13624">
    <property type="entry name" value="SurA_N_3"/>
    <property type="match status" value="1"/>
</dbReference>
<evidence type="ECO:0000256" key="2">
    <source>
        <dbReference type="ARBA" id="ARBA00018370"/>
    </source>
</evidence>
<feature type="domain" description="PpiC" evidence="15">
    <location>
        <begin position="233"/>
        <end position="361"/>
    </location>
</feature>
<name>A0A502FID7_9SPHN</name>
<evidence type="ECO:0000256" key="6">
    <source>
        <dbReference type="ARBA" id="ARBA00022989"/>
    </source>
</evidence>
<protein>
    <recommendedName>
        <fullName evidence="2">Parvulin-like PPIase</fullName>
    </recommendedName>
    <alternativeName>
        <fullName evidence="9">Peptidyl-prolyl cis-trans isomerase plp</fullName>
    </alternativeName>
    <alternativeName>
        <fullName evidence="12">Periplasmic chaperone PpiD</fullName>
    </alternativeName>
    <alternativeName>
        <fullName evidence="13">Periplasmic folding chaperone</fullName>
    </alternativeName>
    <alternativeName>
        <fullName evidence="10">Rotamase plp</fullName>
    </alternativeName>
</protein>
<dbReference type="PROSITE" id="PS50198">
    <property type="entry name" value="PPIC_PPIASE_2"/>
    <property type="match status" value="1"/>
</dbReference>
<keyword evidence="3" id="KW-1003">Cell membrane</keyword>
<dbReference type="InterPro" id="IPR027304">
    <property type="entry name" value="Trigger_fact/SurA_dom_sf"/>
</dbReference>
<gene>
    <name evidence="16" type="ORF">EAH76_19390</name>
</gene>
<keyword evidence="14" id="KW-0697">Rotamase</keyword>
<keyword evidence="7" id="KW-0472">Membrane</keyword>
<dbReference type="PANTHER" id="PTHR47529:SF1">
    <property type="entry name" value="PERIPLASMIC CHAPERONE PPID"/>
    <property type="match status" value="1"/>
</dbReference>
<keyword evidence="8" id="KW-0143">Chaperone</keyword>
<evidence type="ECO:0000256" key="12">
    <source>
        <dbReference type="ARBA" id="ARBA00040743"/>
    </source>
</evidence>
<evidence type="ECO:0000256" key="4">
    <source>
        <dbReference type="ARBA" id="ARBA00022519"/>
    </source>
</evidence>
<evidence type="ECO:0000256" key="3">
    <source>
        <dbReference type="ARBA" id="ARBA00022475"/>
    </source>
</evidence>